<feature type="region of interest" description="Disordered" evidence="1">
    <location>
        <begin position="59"/>
        <end position="82"/>
    </location>
</feature>
<gene>
    <name evidence="2" type="ORF">Tci_572213</name>
</gene>
<organism evidence="2">
    <name type="scientific">Tanacetum cinerariifolium</name>
    <name type="common">Dalmatian daisy</name>
    <name type="synonym">Chrysanthemum cinerariifolium</name>
    <dbReference type="NCBI Taxonomy" id="118510"/>
    <lineage>
        <taxon>Eukaryota</taxon>
        <taxon>Viridiplantae</taxon>
        <taxon>Streptophyta</taxon>
        <taxon>Embryophyta</taxon>
        <taxon>Tracheophyta</taxon>
        <taxon>Spermatophyta</taxon>
        <taxon>Magnoliopsida</taxon>
        <taxon>eudicotyledons</taxon>
        <taxon>Gunneridae</taxon>
        <taxon>Pentapetalae</taxon>
        <taxon>asterids</taxon>
        <taxon>campanulids</taxon>
        <taxon>Asterales</taxon>
        <taxon>Asteraceae</taxon>
        <taxon>Asteroideae</taxon>
        <taxon>Anthemideae</taxon>
        <taxon>Anthemidinae</taxon>
        <taxon>Tanacetum</taxon>
    </lineage>
</organism>
<feature type="compositionally biased region" description="Polar residues" evidence="1">
    <location>
        <begin position="62"/>
        <end position="75"/>
    </location>
</feature>
<comment type="caution">
    <text evidence="2">The sequence shown here is derived from an EMBL/GenBank/DDBJ whole genome shotgun (WGS) entry which is preliminary data.</text>
</comment>
<dbReference type="EMBL" id="BKCJ010354056">
    <property type="protein sequence ID" value="GFA00241.1"/>
    <property type="molecule type" value="Genomic_DNA"/>
</dbReference>
<evidence type="ECO:0000313" key="2">
    <source>
        <dbReference type="EMBL" id="GFA00241.1"/>
    </source>
</evidence>
<sequence>MLRACPHHGFSELTQIDTFYNGLTEQDQDSLNAVAGGNLLNKKTREALKIVENKSKVRYSRSKSNVSRVNTNSRDNVSKNDDRIDKLADQTSNLLDIVNKQVIAPAKAVEKTCVTCGRAHAYYDCIATDSNQPSVCAATGSYNQVSPPNRPSHQIPPSGFAPVQNNPIRYNQNQGQGNYFNQANNFNQRNNFQNNQGYRAQMNNVLNFRNQGFLNQPFSVPNNQIQPGVPNEFSSYMKSNEIMIKSMQNQINVLRGDFNKEEKNLRRNLNNDMKSILGSFFQNQPLTSSTIPSNTVPNPKGEMKAVTTRSGLAYEGPSIPTSSPFEKVDEKIPSKSWIKSILTIHE</sequence>
<evidence type="ECO:0000256" key="1">
    <source>
        <dbReference type="SAM" id="MobiDB-lite"/>
    </source>
</evidence>
<feature type="non-terminal residue" evidence="2">
    <location>
        <position position="346"/>
    </location>
</feature>
<accession>A0A699J0B6</accession>
<name>A0A699J0B6_TANCI</name>
<reference evidence="2" key="1">
    <citation type="journal article" date="2019" name="Sci. Rep.">
        <title>Draft genome of Tanacetum cinerariifolium, the natural source of mosquito coil.</title>
        <authorList>
            <person name="Yamashiro T."/>
            <person name="Shiraishi A."/>
            <person name="Satake H."/>
            <person name="Nakayama K."/>
        </authorList>
    </citation>
    <scope>NUCLEOTIDE SEQUENCE</scope>
</reference>
<evidence type="ECO:0008006" key="3">
    <source>
        <dbReference type="Google" id="ProtNLM"/>
    </source>
</evidence>
<protein>
    <recommendedName>
        <fullName evidence="3">Reverse transcriptase domain-containing protein</fullName>
    </recommendedName>
</protein>
<dbReference type="AlphaFoldDB" id="A0A699J0B6"/>
<proteinExistence type="predicted"/>